<name>A0A944M6D4_9GAMM</name>
<proteinExistence type="predicted"/>
<dbReference type="EMBL" id="JAHHGM010000002">
    <property type="protein sequence ID" value="MBT2987985.1"/>
    <property type="molecule type" value="Genomic_DNA"/>
</dbReference>
<evidence type="ECO:0000313" key="2">
    <source>
        <dbReference type="EMBL" id="MBT2987985.1"/>
    </source>
</evidence>
<accession>A0A944M6D4</accession>
<dbReference type="Pfam" id="PF13689">
    <property type="entry name" value="DUF4154"/>
    <property type="match status" value="1"/>
</dbReference>
<keyword evidence="1" id="KW-0732">Signal</keyword>
<feature type="chain" id="PRO_5037374802" evidence="1">
    <location>
        <begin position="22"/>
        <end position="179"/>
    </location>
</feature>
<dbReference type="Proteomes" id="UP000770889">
    <property type="component" value="Unassembled WGS sequence"/>
</dbReference>
<reference evidence="2 3" key="1">
    <citation type="submission" date="2021-05" db="EMBL/GenBank/DDBJ databases">
        <title>Genetic and Functional Diversity in Clade A Lucinid endosymbionts from the Bahamas.</title>
        <authorList>
            <person name="Giani N.M."/>
            <person name="Engel A.S."/>
            <person name="Campbell B.J."/>
        </authorList>
    </citation>
    <scope>NUCLEOTIDE SEQUENCE [LARGE SCALE GENOMIC DNA]</scope>
    <source>
        <strain evidence="2">LUC16012Gg_MoonRockCtena</strain>
    </source>
</reference>
<gene>
    <name evidence="2" type="ORF">KME65_03385</name>
</gene>
<feature type="signal peptide" evidence="1">
    <location>
        <begin position="1"/>
        <end position="21"/>
    </location>
</feature>
<dbReference type="AlphaFoldDB" id="A0A944M6D4"/>
<sequence length="179" mass="20696">MTTRLLIHFTLLMLWCIPPQANGVEQRSDENILKAVFIYNFAKFTRWPSETWTKNGTSLRICSIGNDELSQALVRLNGRKVRELPVTIEHREESNNLDNCHLLYLARSMQHLMLEINKSIRTKPVLTVSEITDFSKQGGMIELYRINSRIRFKINLQAAREAGLDLSSRLLKLAVDVKR</sequence>
<protein>
    <submittedName>
        <fullName evidence="2">YfiR family protein</fullName>
    </submittedName>
</protein>
<dbReference type="InterPro" id="IPR025293">
    <property type="entry name" value="YfiR/HmsC-like"/>
</dbReference>
<evidence type="ECO:0000256" key="1">
    <source>
        <dbReference type="SAM" id="SignalP"/>
    </source>
</evidence>
<evidence type="ECO:0000313" key="3">
    <source>
        <dbReference type="Proteomes" id="UP000770889"/>
    </source>
</evidence>
<organism evidence="2 3">
    <name type="scientific">Candidatus Thiodiazotropha taylori</name>
    <dbReference type="NCBI Taxonomy" id="2792791"/>
    <lineage>
        <taxon>Bacteria</taxon>
        <taxon>Pseudomonadati</taxon>
        <taxon>Pseudomonadota</taxon>
        <taxon>Gammaproteobacteria</taxon>
        <taxon>Chromatiales</taxon>
        <taxon>Sedimenticolaceae</taxon>
        <taxon>Candidatus Thiodiazotropha</taxon>
    </lineage>
</organism>
<comment type="caution">
    <text evidence="2">The sequence shown here is derived from an EMBL/GenBank/DDBJ whole genome shotgun (WGS) entry which is preliminary data.</text>
</comment>